<feature type="region of interest" description="Disordered" evidence="2">
    <location>
        <begin position="1"/>
        <end position="23"/>
    </location>
</feature>
<evidence type="ECO:0000313" key="4">
    <source>
        <dbReference type="EMBL" id="CAK0811931.1"/>
    </source>
</evidence>
<sequence>VAQDGALRAVRTGPAMAPGRSGGLAAADQRTWFCRFCIHQRTGEKFFNKPDRDVCYQCRRSKGACFHSYKEHKSPSVRAGPSADKAAPWNQTKLQLQAAQDTIKKLEAQLREQRDKPGVKKVRFTDEAMDVDAGDDAGTSIANDGQFDEGKARTRLAELDKQLDMASKCEGLAWVTLKASLGAEREELQAAINKRKPAAARMLNLTRKIEAMGVQIAKQEKNIEDKRVQLQELQNEIDESEKAVLGRLQLLGLTLQSLDKYYEILGQVSMLISWWKASPISCLPSLPMPRSPSLAGLVFLLLGQLMILPLVQHVSYKPSAMLKLLKRLLQNGLLRS</sequence>
<keyword evidence="3" id="KW-0812">Transmembrane</keyword>
<accession>A0ABN9QZR4</accession>
<dbReference type="EMBL" id="CAUYUJ010005011">
    <property type="protein sequence ID" value="CAK0811931.1"/>
    <property type="molecule type" value="Genomic_DNA"/>
</dbReference>
<feature type="transmembrane region" description="Helical" evidence="3">
    <location>
        <begin position="294"/>
        <end position="316"/>
    </location>
</feature>
<keyword evidence="3" id="KW-0472">Membrane</keyword>
<name>A0ABN9QZR4_9DINO</name>
<evidence type="ECO:0000256" key="3">
    <source>
        <dbReference type="SAM" id="Phobius"/>
    </source>
</evidence>
<keyword evidence="3" id="KW-1133">Transmembrane helix</keyword>
<evidence type="ECO:0000313" key="5">
    <source>
        <dbReference type="Proteomes" id="UP001189429"/>
    </source>
</evidence>
<evidence type="ECO:0000256" key="1">
    <source>
        <dbReference type="SAM" id="Coils"/>
    </source>
</evidence>
<comment type="caution">
    <text evidence="4">The sequence shown here is derived from an EMBL/GenBank/DDBJ whole genome shotgun (WGS) entry which is preliminary data.</text>
</comment>
<proteinExistence type="predicted"/>
<feature type="non-terminal residue" evidence="4">
    <location>
        <position position="1"/>
    </location>
</feature>
<feature type="coiled-coil region" evidence="1">
    <location>
        <begin position="89"/>
        <end position="116"/>
    </location>
</feature>
<reference evidence="4" key="1">
    <citation type="submission" date="2023-10" db="EMBL/GenBank/DDBJ databases">
        <authorList>
            <person name="Chen Y."/>
            <person name="Shah S."/>
            <person name="Dougan E. K."/>
            <person name="Thang M."/>
            <person name="Chan C."/>
        </authorList>
    </citation>
    <scope>NUCLEOTIDE SEQUENCE [LARGE SCALE GENOMIC DNA]</scope>
</reference>
<evidence type="ECO:0000256" key="2">
    <source>
        <dbReference type="SAM" id="MobiDB-lite"/>
    </source>
</evidence>
<organism evidence="4 5">
    <name type="scientific">Prorocentrum cordatum</name>
    <dbReference type="NCBI Taxonomy" id="2364126"/>
    <lineage>
        <taxon>Eukaryota</taxon>
        <taxon>Sar</taxon>
        <taxon>Alveolata</taxon>
        <taxon>Dinophyceae</taxon>
        <taxon>Prorocentrales</taxon>
        <taxon>Prorocentraceae</taxon>
        <taxon>Prorocentrum</taxon>
    </lineage>
</organism>
<feature type="coiled-coil region" evidence="1">
    <location>
        <begin position="216"/>
        <end position="243"/>
    </location>
</feature>
<gene>
    <name evidence="4" type="ORF">PCOR1329_LOCUS16379</name>
</gene>
<dbReference type="Proteomes" id="UP001189429">
    <property type="component" value="Unassembled WGS sequence"/>
</dbReference>
<feature type="non-terminal residue" evidence="4">
    <location>
        <position position="336"/>
    </location>
</feature>
<keyword evidence="5" id="KW-1185">Reference proteome</keyword>
<keyword evidence="1" id="KW-0175">Coiled coil</keyword>
<protein>
    <submittedName>
        <fullName evidence="4">Uncharacterized protein</fullName>
    </submittedName>
</protein>